<comment type="caution">
    <text evidence="2">The sequence shown here is derived from an EMBL/GenBank/DDBJ whole genome shotgun (WGS) entry which is preliminary data.</text>
</comment>
<feature type="compositionally biased region" description="Polar residues" evidence="1">
    <location>
        <begin position="475"/>
        <end position="484"/>
    </location>
</feature>
<feature type="region of interest" description="Disordered" evidence="1">
    <location>
        <begin position="752"/>
        <end position="822"/>
    </location>
</feature>
<dbReference type="AlphaFoldDB" id="A0A9W7LG73"/>
<evidence type="ECO:0000313" key="2">
    <source>
        <dbReference type="EMBL" id="GMI48791.1"/>
    </source>
</evidence>
<feature type="region of interest" description="Disordered" evidence="1">
    <location>
        <begin position="158"/>
        <end position="203"/>
    </location>
</feature>
<dbReference type="SUPFAM" id="SSF52047">
    <property type="entry name" value="RNI-like"/>
    <property type="match status" value="1"/>
</dbReference>
<dbReference type="PANTHER" id="PTHR24110">
    <property type="entry name" value="CENTROSOMAL PROTEIN OF 78 KDA"/>
    <property type="match status" value="1"/>
</dbReference>
<feature type="compositionally biased region" description="Basic and acidic residues" evidence="1">
    <location>
        <begin position="813"/>
        <end position="822"/>
    </location>
</feature>
<keyword evidence="3" id="KW-1185">Reference proteome</keyword>
<dbReference type="InterPro" id="IPR032675">
    <property type="entry name" value="LRR_dom_sf"/>
</dbReference>
<feature type="compositionally biased region" description="Low complexity" evidence="1">
    <location>
        <begin position="80"/>
        <end position="89"/>
    </location>
</feature>
<dbReference type="EMBL" id="BRYA01000434">
    <property type="protein sequence ID" value="GMI48791.1"/>
    <property type="molecule type" value="Genomic_DNA"/>
</dbReference>
<organism evidence="2 3">
    <name type="scientific">Triparma columacea</name>
    <dbReference type="NCBI Taxonomy" id="722753"/>
    <lineage>
        <taxon>Eukaryota</taxon>
        <taxon>Sar</taxon>
        <taxon>Stramenopiles</taxon>
        <taxon>Ochrophyta</taxon>
        <taxon>Bolidophyceae</taxon>
        <taxon>Parmales</taxon>
        <taxon>Triparmaceae</taxon>
        <taxon>Triparma</taxon>
    </lineage>
</organism>
<accession>A0A9W7LG73</accession>
<feature type="compositionally biased region" description="Low complexity" evidence="1">
    <location>
        <begin position="758"/>
        <end position="780"/>
    </location>
</feature>
<feature type="compositionally biased region" description="Low complexity" evidence="1">
    <location>
        <begin position="509"/>
        <end position="533"/>
    </location>
</feature>
<feature type="compositionally biased region" description="Low complexity" evidence="1">
    <location>
        <begin position="797"/>
        <end position="812"/>
    </location>
</feature>
<feature type="compositionally biased region" description="Low complexity" evidence="1">
    <location>
        <begin position="846"/>
        <end position="861"/>
    </location>
</feature>
<feature type="compositionally biased region" description="Basic and acidic residues" evidence="1">
    <location>
        <begin position="158"/>
        <end position="169"/>
    </location>
</feature>
<feature type="compositionally biased region" description="Basic and acidic residues" evidence="1">
    <location>
        <begin position="178"/>
        <end position="198"/>
    </location>
</feature>
<reference evidence="3" key="1">
    <citation type="journal article" date="2023" name="Commun. Biol.">
        <title>Genome analysis of Parmales, the sister group of diatoms, reveals the evolutionary specialization of diatoms from phago-mixotrophs to photoautotrophs.</title>
        <authorList>
            <person name="Ban H."/>
            <person name="Sato S."/>
            <person name="Yoshikawa S."/>
            <person name="Yamada K."/>
            <person name="Nakamura Y."/>
            <person name="Ichinomiya M."/>
            <person name="Sato N."/>
            <person name="Blanc-Mathieu R."/>
            <person name="Endo H."/>
            <person name="Kuwata A."/>
            <person name="Ogata H."/>
        </authorList>
    </citation>
    <scope>NUCLEOTIDE SEQUENCE [LARGE SCALE GENOMIC DNA]</scope>
</reference>
<feature type="region of interest" description="Disordered" evidence="1">
    <location>
        <begin position="17"/>
        <end position="90"/>
    </location>
</feature>
<dbReference type="Gene3D" id="3.80.10.10">
    <property type="entry name" value="Ribonuclease Inhibitor"/>
    <property type="match status" value="2"/>
</dbReference>
<name>A0A9W7LG73_9STRA</name>
<feature type="region of interest" description="Disordered" evidence="1">
    <location>
        <begin position="841"/>
        <end position="895"/>
    </location>
</feature>
<dbReference type="Proteomes" id="UP001165065">
    <property type="component" value="Unassembled WGS sequence"/>
</dbReference>
<feature type="region of interest" description="Disordered" evidence="1">
    <location>
        <begin position="452"/>
        <end position="533"/>
    </location>
</feature>
<evidence type="ECO:0000256" key="1">
    <source>
        <dbReference type="SAM" id="MobiDB-lite"/>
    </source>
</evidence>
<protein>
    <recommendedName>
        <fullName evidence="4">RNI-like protein</fullName>
    </recommendedName>
</protein>
<feature type="compositionally biased region" description="Low complexity" evidence="1">
    <location>
        <begin position="492"/>
        <end position="501"/>
    </location>
</feature>
<sequence>MFPRSAWKSSRELAESGLDQYTTMPAIKPVNAPLKGGKTVKKTDPSSASKKGPAPPPPPTKAELAKAKALAAAEKRKASQSKQSKFQSQYAEICQKKLSPPVQPDAHIMSSLSSPNPVLEVISENFKKTDVVALVRLLSIPDLVRSCRGLIFKSNEKKPVKSVSADKPKRGPPLKNASKGEKGKNGKKGGKDGSKSDGADSAPEVIVNRPNVDLVKTLAKFLRRAANLKTLSVVGLNFALSDVRLLAKGLCMNKKAQLSQVTFLRCRTLGAPGFASLSPFLCSCTAMSIRVVDCGLTDDAGPYVSSIIRSHGARRDEAIWSAGLRGRAVKAHSEECPKELPTIGALVLDFSLNSLGDASAEAISEALKNDCWLLGLNLGGNKITSKGAQDILKGIGTNMTVRALVLASNRGIEKSVEEKIAEVITAVAATPPPPAAGEELVMKAVRNWAKWSKTSEDTTTGAAARTPASPKNARKTTQSSSPTNKGGEKVVKTSPKASSKPLKTKPKPAKAAPPTAASGPAKKPSSKPSPAGKKAAVKGYLEIARPMVLSNKSVVSDFKESIGKLWDRKPGRVRRALNEVLTIKSPASGVPQLFKIVVMVLGGRLGKGMGADWSDVREFLRTGDYKETLTKGFKVGQVVWGMSSEAVRSKVGDFTKEGREVVLASMKKKAEIAFILAGAVFEVEALWDGLVGDKKQLEVAALEVRKAYKGDSSGISPSVWNTVVGEDAGGASRTGGGGKIEVAVKIPTAQTTLKKSPEAGTAKGVAAKGGASKGEAGKSGITKSQPSKVKVKKARRSLSPLSSGSPAAPKSGGSKEADKAMLHKLENMVDKITDEIKNLEEKIEVKGSGSPGKKASPSKRGASPSKKGSPTKGRNFKSEVKEMAGEGGGDPELMEDISKAVAQRLKELWALDD</sequence>
<dbReference type="PANTHER" id="PTHR24110:SF3">
    <property type="entry name" value="CENTROSOMAL PROTEIN OF 78 KDA"/>
    <property type="match status" value="1"/>
</dbReference>
<dbReference type="OrthoDB" id="120976at2759"/>
<evidence type="ECO:0008006" key="4">
    <source>
        <dbReference type="Google" id="ProtNLM"/>
    </source>
</evidence>
<proteinExistence type="predicted"/>
<gene>
    <name evidence="2" type="ORF">TrCOL_g10812</name>
</gene>
<evidence type="ECO:0000313" key="3">
    <source>
        <dbReference type="Proteomes" id="UP001165065"/>
    </source>
</evidence>